<evidence type="ECO:0000256" key="2">
    <source>
        <dbReference type="ARBA" id="ARBA00004749"/>
    </source>
</evidence>
<dbReference type="PANTHER" id="PTHR43876:SF7">
    <property type="entry name" value="UBIQUINONE BIOSYNTHESIS MONOOXYGENASE COQ6, MITOCHONDRIAL"/>
    <property type="match status" value="1"/>
</dbReference>
<dbReference type="PANTHER" id="PTHR43876">
    <property type="entry name" value="UBIQUINONE BIOSYNTHESIS MONOOXYGENASE COQ6, MITOCHONDRIAL"/>
    <property type="match status" value="1"/>
</dbReference>
<evidence type="ECO:0000256" key="5">
    <source>
        <dbReference type="ARBA" id="ARBA00022827"/>
    </source>
</evidence>
<dbReference type="SUPFAM" id="SSF51905">
    <property type="entry name" value="FAD/NAD(P)-binding domain"/>
    <property type="match status" value="1"/>
</dbReference>
<dbReference type="OrthoDB" id="9769565at2"/>
<dbReference type="InterPro" id="IPR036188">
    <property type="entry name" value="FAD/NAD-bd_sf"/>
</dbReference>
<evidence type="ECO:0000256" key="1">
    <source>
        <dbReference type="ARBA" id="ARBA00001974"/>
    </source>
</evidence>
<evidence type="ECO:0000259" key="9">
    <source>
        <dbReference type="Pfam" id="PF01494"/>
    </source>
</evidence>
<evidence type="ECO:0000256" key="3">
    <source>
        <dbReference type="ARBA" id="ARBA00005349"/>
    </source>
</evidence>
<dbReference type="NCBIfam" id="TIGR01988">
    <property type="entry name" value="Ubi-OHases"/>
    <property type="match status" value="1"/>
</dbReference>
<proteinExistence type="inferred from homology"/>
<dbReference type="Pfam" id="PF01494">
    <property type="entry name" value="FAD_binding_3"/>
    <property type="match status" value="1"/>
</dbReference>
<dbReference type="UniPathway" id="UPA00232"/>
<evidence type="ECO:0000313" key="11">
    <source>
        <dbReference type="Proteomes" id="UP000237222"/>
    </source>
</evidence>
<dbReference type="InterPro" id="IPR010971">
    <property type="entry name" value="UbiH/COQ6"/>
</dbReference>
<comment type="similarity">
    <text evidence="3">Belongs to the UbiH/COQ6 family.</text>
</comment>
<dbReference type="GO" id="GO:0071949">
    <property type="term" value="F:FAD binding"/>
    <property type="evidence" value="ECO:0007669"/>
    <property type="project" value="InterPro"/>
</dbReference>
<keyword evidence="5" id="KW-0274">FAD</keyword>
<sequence length="410" mass="45265">MSAENIADFDLVIVGAGLAGAALALAVADLPLKVALVEAQAVREGWPQIEESVFDYDARVSALTDASRGFLDEIGAWSDIASRRACAYTDMEVWDGEGTGRIHFSASEVRRSALGHIVENRLINASLINNLRENARVKCFFGNPVETMSRQQAGISLHLAGGRVVRSPLVVAADGANSKIREWAGFVTREWDYHHHAIVATVETELPHSNTAWQRFLPEGPLAFLPLPDTAAEQRYCSIVWSAKPDIAEHLMSLDDDDFCRELAAKFEHRLGRVLAASRRFSFPLRQRHAADYVSDGVVLLGDAAHTIHPLAGQGINLGFQDAAVFAQECRRACERGVPLFDASVLNRYQRRRKGGNLAMMAMMEGFQHLFETPVMPLRLLRNTGMRWLDSALPLKRQIIAKAMGLSDKP</sequence>
<dbReference type="PRINTS" id="PR00420">
    <property type="entry name" value="RNGMNOXGNASE"/>
</dbReference>
<dbReference type="AlphaFoldDB" id="A0A2S4HK16"/>
<dbReference type="InterPro" id="IPR002938">
    <property type="entry name" value="FAD-bd"/>
</dbReference>
<dbReference type="InterPro" id="IPR018168">
    <property type="entry name" value="Ubi_Hdrlase_CS"/>
</dbReference>
<dbReference type="RefSeq" id="WP_103683099.1">
    <property type="nucleotide sequence ID" value="NZ_PQGG01000007.1"/>
</dbReference>
<dbReference type="PROSITE" id="PS01304">
    <property type="entry name" value="UBIH"/>
    <property type="match status" value="1"/>
</dbReference>
<comment type="caution">
    <text evidence="10">The sequence shown here is derived from an EMBL/GenBank/DDBJ whole genome shotgun (WGS) entry which is preliminary data.</text>
</comment>
<dbReference type="FunFam" id="3.50.50.60:FF:000021">
    <property type="entry name" value="Ubiquinone biosynthesis monooxygenase COQ6"/>
    <property type="match status" value="1"/>
</dbReference>
<evidence type="ECO:0000256" key="4">
    <source>
        <dbReference type="ARBA" id="ARBA00022630"/>
    </source>
</evidence>
<dbReference type="GO" id="GO:0019168">
    <property type="term" value="F:2-polyprenylphenol 6-hydroxylase activity"/>
    <property type="evidence" value="ECO:0007669"/>
    <property type="project" value="TreeGrafter"/>
</dbReference>
<evidence type="ECO:0000256" key="7">
    <source>
        <dbReference type="ARBA" id="ARBA00023033"/>
    </source>
</evidence>
<keyword evidence="6" id="KW-0560">Oxidoreductase</keyword>
<protein>
    <submittedName>
        <fullName evidence="10">2-octaprenyl-3-methyl-6-methoxy-1,4-benzoquinol hydroxylase</fullName>
    </submittedName>
</protein>
<dbReference type="InterPro" id="IPR051205">
    <property type="entry name" value="UbiH/COQ6_monooxygenase"/>
</dbReference>
<name>A0A2S4HK16_9GAMM</name>
<organism evidence="10 11">
    <name type="scientific">Zhongshania marina</name>
    <dbReference type="NCBI Taxonomy" id="2304603"/>
    <lineage>
        <taxon>Bacteria</taxon>
        <taxon>Pseudomonadati</taxon>
        <taxon>Pseudomonadota</taxon>
        <taxon>Gammaproteobacteria</taxon>
        <taxon>Cellvibrionales</taxon>
        <taxon>Spongiibacteraceae</taxon>
        <taxon>Zhongshania</taxon>
    </lineage>
</organism>
<comment type="cofactor">
    <cofactor evidence="1">
        <name>FAD</name>
        <dbReference type="ChEBI" id="CHEBI:57692"/>
    </cofactor>
</comment>
<dbReference type="GO" id="GO:0006744">
    <property type="term" value="P:ubiquinone biosynthetic process"/>
    <property type="evidence" value="ECO:0007669"/>
    <property type="project" value="UniProtKB-UniPathway"/>
</dbReference>
<keyword evidence="4" id="KW-0285">Flavoprotein</keyword>
<evidence type="ECO:0000313" key="10">
    <source>
        <dbReference type="EMBL" id="POP54337.1"/>
    </source>
</evidence>
<keyword evidence="7" id="KW-0503">Monooxygenase</keyword>
<dbReference type="GO" id="GO:0110142">
    <property type="term" value="C:ubiquinone biosynthesis complex"/>
    <property type="evidence" value="ECO:0007669"/>
    <property type="project" value="UniProtKB-ARBA"/>
</dbReference>
<reference evidence="10" key="1">
    <citation type="submission" date="2018-01" db="EMBL/GenBank/DDBJ databases">
        <authorList>
            <person name="Yu X.-D."/>
        </authorList>
    </citation>
    <scope>NUCLEOTIDE SEQUENCE</scope>
    <source>
        <strain evidence="10">ZX-21</strain>
    </source>
</reference>
<dbReference type="Proteomes" id="UP000237222">
    <property type="component" value="Unassembled WGS sequence"/>
</dbReference>
<evidence type="ECO:0000256" key="8">
    <source>
        <dbReference type="ARBA" id="ARBA00065734"/>
    </source>
</evidence>
<gene>
    <name evidence="10" type="ORF">C0068_03490</name>
</gene>
<comment type="pathway">
    <text evidence="2">Cofactor biosynthesis; ubiquinone biosynthesis.</text>
</comment>
<accession>A0A2S4HK16</accession>
<comment type="subunit">
    <text evidence="8">Component of the Ubi complex metabolon, which regroups five ubiquinone biosynthesis proteins (UbiE, UbiF, UbiG, UbiH and UbiI) and two accessory factors (UbiK and the lipid-binding protein UbiJ).</text>
</comment>
<evidence type="ECO:0000256" key="6">
    <source>
        <dbReference type="ARBA" id="ARBA00023002"/>
    </source>
</evidence>
<dbReference type="EMBL" id="PQGG01000007">
    <property type="protein sequence ID" value="POP54337.1"/>
    <property type="molecule type" value="Genomic_DNA"/>
</dbReference>
<feature type="domain" description="FAD-binding" evidence="9">
    <location>
        <begin position="10"/>
        <end position="327"/>
    </location>
</feature>
<dbReference type="Gene3D" id="3.50.50.60">
    <property type="entry name" value="FAD/NAD(P)-binding domain"/>
    <property type="match status" value="2"/>
</dbReference>